<gene>
    <name evidence="3" type="ORF">THITH_08935</name>
</gene>
<dbReference type="STRING" id="713585.THITH_08935"/>
<evidence type="ECO:0000256" key="1">
    <source>
        <dbReference type="SAM" id="MobiDB-lite"/>
    </source>
</evidence>
<protein>
    <submittedName>
        <fullName evidence="3">Uncharacterized protein</fullName>
    </submittedName>
</protein>
<reference evidence="3 4" key="1">
    <citation type="submission" date="2013-12" db="EMBL/GenBank/DDBJ databases">
        <authorList>
            <consortium name="DOE Joint Genome Institute"/>
            <person name="Muyzer G."/>
            <person name="Huntemann M."/>
            <person name="Han J."/>
            <person name="Chen A."/>
            <person name="Kyrpides N."/>
            <person name="Mavromatis K."/>
            <person name="Markowitz V."/>
            <person name="Palaniappan K."/>
            <person name="Ivanova N."/>
            <person name="Schaumberg A."/>
            <person name="Pati A."/>
            <person name="Liolios K."/>
            <person name="Nordberg H.P."/>
            <person name="Cantor M.N."/>
            <person name="Hua S.X."/>
            <person name="Woyke T."/>
        </authorList>
    </citation>
    <scope>NUCLEOTIDE SEQUENCE [LARGE SCALE GENOMIC DNA]</scope>
    <source>
        <strain evidence="3 4">ARh 1</strain>
    </source>
</reference>
<dbReference type="HOGENOM" id="CLU_1440463_0_0_6"/>
<dbReference type="AlphaFoldDB" id="W0DNA6"/>
<evidence type="ECO:0000313" key="3">
    <source>
        <dbReference type="EMBL" id="AHE98365.1"/>
    </source>
</evidence>
<name>W0DNA6_9GAMM</name>
<feature type="region of interest" description="Disordered" evidence="1">
    <location>
        <begin position="23"/>
        <end position="47"/>
    </location>
</feature>
<evidence type="ECO:0000256" key="2">
    <source>
        <dbReference type="SAM" id="SignalP"/>
    </source>
</evidence>
<dbReference type="KEGG" id="tti:THITH_08935"/>
<proteinExistence type="predicted"/>
<keyword evidence="4" id="KW-1185">Reference proteome</keyword>
<feature type="chain" id="PRO_5004787129" evidence="2">
    <location>
        <begin position="20"/>
        <end position="188"/>
    </location>
</feature>
<organism evidence="3 4">
    <name type="scientific">Thioalkalivibrio paradoxus ARh 1</name>
    <dbReference type="NCBI Taxonomy" id="713585"/>
    <lineage>
        <taxon>Bacteria</taxon>
        <taxon>Pseudomonadati</taxon>
        <taxon>Pseudomonadota</taxon>
        <taxon>Gammaproteobacteria</taxon>
        <taxon>Chromatiales</taxon>
        <taxon>Ectothiorhodospiraceae</taxon>
        <taxon>Thioalkalivibrio</taxon>
    </lineage>
</organism>
<feature type="signal peptide" evidence="2">
    <location>
        <begin position="1"/>
        <end position="19"/>
    </location>
</feature>
<evidence type="ECO:0000313" key="4">
    <source>
        <dbReference type="Proteomes" id="UP000005289"/>
    </source>
</evidence>
<sequence length="188" mass="20588">MKTAITLAAALFLAVPAMAVEDEHAGHHPDPDVATAPPSDQRMQEMQARMQEIREATDPEDREQLMDEQMAAMESMLEHMQGMGGAREGAGMGAMGKHGMGHGMMQRDPGAGMGPGMMQRGPGGGMGPGTMQRGPNGGMDPGMMQQRHEMMQQRQAMMQQRHEMMQRCMEMMQRDMVPPSRSGDHEGH</sequence>
<accession>W0DNA6</accession>
<keyword evidence="2" id="KW-0732">Signal</keyword>
<dbReference type="EMBL" id="CP007029">
    <property type="protein sequence ID" value="AHE98365.1"/>
    <property type="molecule type" value="Genomic_DNA"/>
</dbReference>
<dbReference type="RefSeq" id="WP_006747466.1">
    <property type="nucleotide sequence ID" value="NZ_CP007029.1"/>
</dbReference>
<dbReference type="Proteomes" id="UP000005289">
    <property type="component" value="Chromosome"/>
</dbReference>